<evidence type="ECO:0000313" key="1">
    <source>
        <dbReference type="EMBL" id="AMO43627.1"/>
    </source>
</evidence>
<sequence>MSMIRLRPDEDLAVAPGTAPTVGGGFVSGAENSLLEPGTANTSALKVAPTSSAESAEGALRETIAAKALRGIEYMQIPSEEGFDPAAALGDKLGAFTEEELEFLGDARSSTELAQRLGQVTQTRQNLQDMAANPVTAFAASMLDIDAVIGLGVAGAATRAGRTARLVAGLAANTAVLGAASEGGEITPLDVIGTSLVVALGAIPTVRRAATVAEDAAQDLPTGARSVPDVEEVVPPRPAAEVAPDVVPDAQVAPSRIPDPDYEVPTPDMTTVRPYVEVNRVKGQATIRTSTANLVGATLANASDLPEGTRLLGVALYDSMKLDGDVPLIITRGKGRSNVRLWPDGRLQTTMRTAEGGAPTLTEAVQNMSTYEKTVNLHEAAHAKTITAIALFQQGKLSAGPVFDAVQQIDQIRNVVRGNISTPTLREGISTSDWKNNVLYGLSNTHEFVSQLFNSESFRKVLHQIPMPGEPRSVWSSLVQKVVTAFTGKGPTDTALTRLVAAFEDLLQQPSVTDAQFVKAYNKADVPRTQSAALANSPDIQTMFTRTGNSLNQAFALFDKIRAIGPRASTLAEQLVVDATGNSATSAAHYARTAHLAANVAAAQVDAAVRQALSAQGWTMFSRLRNPAAFRAAQQELSGKVYDALSDNHARFMSGGTVNPHPDAAVQRIVDAFASSRWAEDQLARIKASGMTGADTIEASPYYLPRRHSGNKVSDFLRANPGVTRADIEAMYGEQFKLMFADRGIRPDTARALGRQMLRNMDERAAGVQGYRQHIAGMTNDDIEFAMRNAGIDEDQINMFLNTVQKAGEQSNTVRNLRRRVDFDMTREYVTKSGDVIMPQMFVDKDVLGLMEGYSRTMSGRIGLAKAGFPDVRTLAGAVDEAAAEGADPRAARATLDNTVNRLLGYPTGEDVPDILRSFAVASGAVQLANSGIYQLADTALMIKEFGIAKVLRSLSSTEWGRDALKLAQDPTYGSRLRDVLEARNVLSGRYRTVMTHLDDNTDIGNLGMLHQNIQQLGQVTRFANGMEFVRRGQSKMMAGLVGDTVDDAIRGNDAAFESLQRFGMTPELRARAKAAMDADPDMRMWPDSLRLDMETVAHNMADALVMENRLGELPAWMQFSALGKFILPYMNFVAGTWNKILRRTYANDGLAGVAMMFAYQLPLTTLSSTVALAQGNKEITPQTLAVNVLTQMPLMSWLGYAVNMMTQGPTNSIAALGLVDKAYSATASLVRGEPDPEQIIRATPFLGIIPGIRIMASALGEDE</sequence>
<gene>
    <name evidence="1" type="ORF">C171_00030</name>
</gene>
<organism evidence="1 2">
    <name type="scientific">Pseudomonas phage YMC11/06/C171_PPU_BP</name>
    <dbReference type="NCBI Taxonomy" id="1777063"/>
    <lineage>
        <taxon>Viruses</taxon>
        <taxon>Duplodnaviria</taxon>
        <taxon>Heunggongvirae</taxon>
        <taxon>Uroviricota</taxon>
        <taxon>Caudoviricetes</taxon>
        <taxon>Autographivirales</taxon>
        <taxon>Autoscriptoviridae</taxon>
        <taxon>Corkvirinae</taxon>
        <taxon>Kantovirus</taxon>
        <taxon>Kantovirus C171</taxon>
    </lineage>
</organism>
<proteinExistence type="predicted"/>
<evidence type="ECO:0008006" key="3">
    <source>
        <dbReference type="Google" id="ProtNLM"/>
    </source>
</evidence>
<reference evidence="1 2" key="1">
    <citation type="submission" date="2015-12" db="EMBL/GenBank/DDBJ databases">
        <title>Complete Genome Sequence of the Pseudomonas putida phage YMC11/06/C171_PPU_BP.</title>
        <authorList>
            <person name="Jeon J."/>
            <person name="Yong D."/>
            <person name="Lee K."/>
        </authorList>
    </citation>
    <scope>NUCLEOTIDE SEQUENCE [LARGE SCALE GENOMIC DNA]</scope>
</reference>
<protein>
    <recommendedName>
        <fullName evidence="3">Internal core protein</fullName>
    </recommendedName>
</protein>
<name>A0A127KNF4_9CAUD</name>
<dbReference type="EMBL" id="KU310944">
    <property type="protein sequence ID" value="AMO43627.1"/>
    <property type="molecule type" value="Genomic_DNA"/>
</dbReference>
<dbReference type="RefSeq" id="YP_009275021.1">
    <property type="nucleotide sequence ID" value="NC_030923.1"/>
</dbReference>
<dbReference type="KEGG" id="vg:28801978"/>
<evidence type="ECO:0000313" key="2">
    <source>
        <dbReference type="Proteomes" id="UP000201907"/>
    </source>
</evidence>
<dbReference type="Proteomes" id="UP000201907">
    <property type="component" value="Segment"/>
</dbReference>
<keyword evidence="2" id="KW-1185">Reference proteome</keyword>
<accession>A0A127KNF4</accession>
<dbReference type="GeneID" id="28801978"/>